<comment type="similarity">
    <text evidence="2 9">Belongs to the NAPRTase family.</text>
</comment>
<dbReference type="Gene3D" id="3.20.140.10">
    <property type="entry name" value="nicotinate phosphoribosyltransferase"/>
    <property type="match status" value="1"/>
</dbReference>
<evidence type="ECO:0000259" key="12">
    <source>
        <dbReference type="Pfam" id="PF17956"/>
    </source>
</evidence>
<keyword evidence="5 9" id="KW-0436">Ligase</keyword>
<reference evidence="13 14" key="1">
    <citation type="submission" date="2016-01" db="EMBL/GenBank/DDBJ databases">
        <title>Genome sequence of Clostridium neopropionicum X4, DSM-3847.</title>
        <authorList>
            <person name="Poehlein A."/>
            <person name="Beck M.H."/>
            <person name="Bengelsdorf F.R."/>
            <person name="Daniel R."/>
            <person name="Duerre P."/>
        </authorList>
    </citation>
    <scope>NUCLEOTIDE SEQUENCE [LARGE SCALE GENOMIC DNA]</scope>
    <source>
        <strain evidence="13 14">DSM-3847</strain>
    </source>
</reference>
<dbReference type="EC" id="6.3.4.21" evidence="3 9"/>
<evidence type="ECO:0000313" key="13">
    <source>
        <dbReference type="EMBL" id="KXL51895.1"/>
    </source>
</evidence>
<feature type="domain" description="Nicotinate phosphoribosyltransferase C-terminal" evidence="12">
    <location>
        <begin position="363"/>
        <end position="474"/>
    </location>
</feature>
<dbReference type="InterPro" id="IPR007229">
    <property type="entry name" value="Nic_PRibTrfase-Fam"/>
</dbReference>
<dbReference type="InterPro" id="IPR013785">
    <property type="entry name" value="Aldolase_TIM"/>
</dbReference>
<dbReference type="STRING" id="36847.CLNEO_27530"/>
<dbReference type="RefSeq" id="WP_066090455.1">
    <property type="nucleotide sequence ID" value="NZ_LRVM01000013.1"/>
</dbReference>
<dbReference type="Pfam" id="PF17767">
    <property type="entry name" value="NAPRTase_N"/>
    <property type="match status" value="1"/>
</dbReference>
<evidence type="ECO:0000256" key="1">
    <source>
        <dbReference type="ARBA" id="ARBA00004952"/>
    </source>
</evidence>
<dbReference type="NCBIfam" id="TIGR01513">
    <property type="entry name" value="NAPRTase_put"/>
    <property type="match status" value="1"/>
</dbReference>
<dbReference type="CDD" id="cd01570">
    <property type="entry name" value="NAPRTase_A"/>
    <property type="match status" value="1"/>
</dbReference>
<gene>
    <name evidence="13" type="primary">pncB2</name>
    <name evidence="13" type="ORF">CLNEO_27530</name>
</gene>
<dbReference type="PATRIC" id="fig|36847.3.peg.3216"/>
<dbReference type="Pfam" id="PF17956">
    <property type="entry name" value="NAPRTase_C"/>
    <property type="match status" value="1"/>
</dbReference>
<dbReference type="GO" id="GO:0005829">
    <property type="term" value="C:cytosol"/>
    <property type="evidence" value="ECO:0007669"/>
    <property type="project" value="TreeGrafter"/>
</dbReference>
<evidence type="ECO:0000256" key="3">
    <source>
        <dbReference type="ARBA" id="ARBA00013236"/>
    </source>
</evidence>
<dbReference type="FunFam" id="3.20.20.70:FF:000076">
    <property type="entry name" value="Nicotinate phosphoribosyltransferase"/>
    <property type="match status" value="1"/>
</dbReference>
<dbReference type="PIRSF" id="PIRSF000484">
    <property type="entry name" value="NAPRT"/>
    <property type="match status" value="1"/>
</dbReference>
<evidence type="ECO:0000256" key="5">
    <source>
        <dbReference type="ARBA" id="ARBA00022598"/>
    </source>
</evidence>
<sequence>MKGRNLALLTDLYELTMMQGYFTTGAYNKKVVFDLFYRKNPSGNGYAIVAGLAQAIEYVQGLHFTKDDINYLVSLNMFTEGFIEFLKDFRFTGEIYAIPEGTVVFPYEPLMRVTAPIIEAQLLETALLNIINHQSLIATKASRVVWAAEGDPVMEFGLRRAQGPDAGTLGARAAVIGGCCGTSNVLTGKLFDVPVKGTHAHSWVMSFPNEITAFREYARQFPDNCLLLVDTYNTLESGVPNAIKVFQEMKAAGKLTGKYGIRLDSGDLAYLSKCAKIMMEEAGFGNAIISASSDLDENLIASLKSQGAKINLWGVGTKLITSDDCPAFGGVYKLAAEEDDNGNFIPKIKLSNNPEKVTNPGIKKVFRIYDKKTKKIKADLIALKEETIDENQGLTICDNNAKWRKMHLSPGTYYVKELLVPIFVDGELVYQSPKTMDIQAFCSKEKNSLWGEHLRLKNPHIVPVDLSEKLSQLKNRLIDEMSFH</sequence>
<dbReference type="InterPro" id="IPR006405">
    <property type="entry name" value="Nic_PRibTrfase_pncB"/>
</dbReference>
<keyword evidence="14" id="KW-1185">Reference proteome</keyword>
<dbReference type="InterPro" id="IPR040727">
    <property type="entry name" value="NAPRTase_N"/>
</dbReference>
<evidence type="ECO:0000313" key="14">
    <source>
        <dbReference type="Proteomes" id="UP000070539"/>
    </source>
</evidence>
<dbReference type="PANTHER" id="PTHR11098">
    <property type="entry name" value="NICOTINATE PHOSPHORIBOSYLTRANSFERASE"/>
    <property type="match status" value="1"/>
</dbReference>
<protein>
    <recommendedName>
        <fullName evidence="3 9">Nicotinate phosphoribosyltransferase</fullName>
        <ecNumber evidence="3 9">6.3.4.21</ecNumber>
    </recommendedName>
</protein>
<comment type="catalytic activity">
    <reaction evidence="8 9">
        <text>5-phospho-alpha-D-ribose 1-diphosphate + nicotinate + ATP + H2O = nicotinate beta-D-ribonucleotide + ADP + phosphate + diphosphate</text>
        <dbReference type="Rhea" id="RHEA:36163"/>
        <dbReference type="ChEBI" id="CHEBI:15377"/>
        <dbReference type="ChEBI" id="CHEBI:30616"/>
        <dbReference type="ChEBI" id="CHEBI:32544"/>
        <dbReference type="ChEBI" id="CHEBI:33019"/>
        <dbReference type="ChEBI" id="CHEBI:43474"/>
        <dbReference type="ChEBI" id="CHEBI:57502"/>
        <dbReference type="ChEBI" id="CHEBI:58017"/>
        <dbReference type="ChEBI" id="CHEBI:456216"/>
        <dbReference type="EC" id="6.3.4.21"/>
    </reaction>
</comment>
<dbReference type="GO" id="GO:0047280">
    <property type="term" value="F:nicotinamide phosphoribosyltransferase activity"/>
    <property type="evidence" value="ECO:0007669"/>
    <property type="project" value="UniProtKB-ARBA"/>
</dbReference>
<feature type="domain" description="Nicotinate/nicotinamide phosphoribosyltransferase" evidence="10">
    <location>
        <begin position="153"/>
        <end position="319"/>
    </location>
</feature>
<evidence type="ECO:0000256" key="6">
    <source>
        <dbReference type="ARBA" id="ARBA00022642"/>
    </source>
</evidence>
<dbReference type="NCBIfam" id="NF006695">
    <property type="entry name" value="PRK09243.1-2"/>
    <property type="match status" value="1"/>
</dbReference>
<dbReference type="InterPro" id="IPR041619">
    <property type="entry name" value="NAPRTase_C"/>
</dbReference>
<evidence type="ECO:0000256" key="9">
    <source>
        <dbReference type="RuleBase" id="RU365100"/>
    </source>
</evidence>
<dbReference type="InterPro" id="IPR036068">
    <property type="entry name" value="Nicotinate_pribotase-like_C"/>
</dbReference>
<dbReference type="OrthoDB" id="9770610at2"/>
<keyword evidence="6 9" id="KW-0662">Pyridine nucleotide biosynthesis</keyword>
<evidence type="ECO:0000256" key="4">
    <source>
        <dbReference type="ARBA" id="ARBA00022553"/>
    </source>
</evidence>
<dbReference type="SUPFAM" id="SSF51690">
    <property type="entry name" value="Nicotinate/Quinolinate PRTase C-terminal domain-like"/>
    <property type="match status" value="1"/>
</dbReference>
<dbReference type="Pfam" id="PF04095">
    <property type="entry name" value="NAPRTase"/>
    <property type="match status" value="1"/>
</dbReference>
<evidence type="ECO:0000259" key="10">
    <source>
        <dbReference type="Pfam" id="PF04095"/>
    </source>
</evidence>
<keyword evidence="4" id="KW-0597">Phosphoprotein</keyword>
<feature type="domain" description="Nicotinate phosphoribosyltransferase N-terminal" evidence="11">
    <location>
        <begin position="8"/>
        <end position="132"/>
    </location>
</feature>
<name>A0A136WBL9_9FIRM</name>
<dbReference type="GO" id="GO:0034355">
    <property type="term" value="P:NAD+ biosynthetic process via the salvage pathway"/>
    <property type="evidence" value="ECO:0007669"/>
    <property type="project" value="TreeGrafter"/>
</dbReference>
<dbReference type="NCBIfam" id="NF009131">
    <property type="entry name" value="PRK12484.1"/>
    <property type="match status" value="1"/>
</dbReference>
<evidence type="ECO:0000256" key="8">
    <source>
        <dbReference type="ARBA" id="ARBA00048668"/>
    </source>
</evidence>
<evidence type="ECO:0000259" key="11">
    <source>
        <dbReference type="Pfam" id="PF17767"/>
    </source>
</evidence>
<dbReference type="GO" id="GO:0004516">
    <property type="term" value="F:nicotinate phosphoribosyltransferase activity"/>
    <property type="evidence" value="ECO:0007669"/>
    <property type="project" value="UniProtKB-UniRule"/>
</dbReference>
<dbReference type="PANTHER" id="PTHR11098:SF1">
    <property type="entry name" value="NICOTINATE PHOSPHORIBOSYLTRANSFERASE"/>
    <property type="match status" value="1"/>
</dbReference>
<dbReference type="EMBL" id="LRVM01000013">
    <property type="protein sequence ID" value="KXL51895.1"/>
    <property type="molecule type" value="Genomic_DNA"/>
</dbReference>
<comment type="pathway">
    <text evidence="1 9">Cofactor biosynthesis; NAD(+) biosynthesis; nicotinate D-ribonucleotide from nicotinate: step 1/1.</text>
</comment>
<evidence type="ECO:0000256" key="7">
    <source>
        <dbReference type="ARBA" id="ARBA00022679"/>
    </source>
</evidence>
<keyword evidence="13" id="KW-0328">Glycosyltransferase</keyword>
<proteinExistence type="inferred from homology"/>
<dbReference type="AlphaFoldDB" id="A0A136WBL9"/>
<comment type="caution">
    <text evidence="13">The sequence shown here is derived from an EMBL/GenBank/DDBJ whole genome shotgun (WGS) entry which is preliminary data.</text>
</comment>
<dbReference type="UniPathway" id="UPA00253">
    <property type="reaction ID" value="UER00457"/>
</dbReference>
<comment type="PTM">
    <text evidence="9">Transiently phosphorylated on a His residue during the reaction cycle. Phosphorylation strongly increases the affinity for substrates and increases the rate of nicotinate D-ribonucleotide production. Dephosphorylation regenerates the low-affinity form of the enzyme, leading to product release.</text>
</comment>
<organism evidence="13 14">
    <name type="scientific">Anaerotignum neopropionicum</name>
    <dbReference type="NCBI Taxonomy" id="36847"/>
    <lineage>
        <taxon>Bacteria</taxon>
        <taxon>Bacillati</taxon>
        <taxon>Bacillota</taxon>
        <taxon>Clostridia</taxon>
        <taxon>Lachnospirales</taxon>
        <taxon>Anaerotignaceae</taxon>
        <taxon>Anaerotignum</taxon>
    </lineage>
</organism>
<dbReference type="Gene3D" id="3.20.20.70">
    <property type="entry name" value="Aldolase class I"/>
    <property type="match status" value="1"/>
</dbReference>
<accession>A0A136WBL9</accession>
<dbReference type="InterPro" id="IPR041525">
    <property type="entry name" value="N/Namide_PRibTrfase"/>
</dbReference>
<keyword evidence="7 9" id="KW-0808">Transferase</keyword>
<evidence type="ECO:0000256" key="2">
    <source>
        <dbReference type="ARBA" id="ARBA00010897"/>
    </source>
</evidence>
<dbReference type="Proteomes" id="UP000070539">
    <property type="component" value="Unassembled WGS sequence"/>
</dbReference>
<dbReference type="SUPFAM" id="SSF54675">
    <property type="entry name" value="Nicotinate/Quinolinate PRTase N-terminal domain-like"/>
    <property type="match status" value="1"/>
</dbReference>
<comment type="function">
    <text evidence="9">Catalyzes the first step in the biosynthesis of NAD from nicotinic acid, the ATP-dependent synthesis of beta-nicotinate D-ribonucleotide from nicotinate and 5-phospho-D-ribose 1-phosphate.</text>
</comment>